<evidence type="ECO:0000256" key="2">
    <source>
        <dbReference type="ARBA" id="ARBA00022475"/>
    </source>
</evidence>
<keyword evidence="2" id="KW-1003">Cell membrane</keyword>
<keyword evidence="3 8" id="KW-0812">Transmembrane</keyword>
<name>A0ABQ9JGM1_9CUCU</name>
<evidence type="ECO:0000256" key="4">
    <source>
        <dbReference type="ARBA" id="ARBA00022989"/>
    </source>
</evidence>
<evidence type="ECO:0000256" key="8">
    <source>
        <dbReference type="SAM" id="Phobius"/>
    </source>
</evidence>
<comment type="subcellular location">
    <subcellularLocation>
        <location evidence="1">Cell membrane</location>
        <topology evidence="1">Multi-pass membrane protein</topology>
    </subcellularLocation>
</comment>
<dbReference type="PANTHER" id="PTHR21143">
    <property type="entry name" value="INVERTEBRATE GUSTATORY RECEPTOR"/>
    <property type="match status" value="1"/>
</dbReference>
<evidence type="ECO:0000256" key="6">
    <source>
        <dbReference type="ARBA" id="ARBA00023170"/>
    </source>
</evidence>
<evidence type="ECO:0000256" key="5">
    <source>
        <dbReference type="ARBA" id="ARBA00023136"/>
    </source>
</evidence>
<evidence type="ECO:0008006" key="11">
    <source>
        <dbReference type="Google" id="ProtNLM"/>
    </source>
</evidence>
<reference evidence="9" key="1">
    <citation type="journal article" date="2023" name="Insect Mol. Biol.">
        <title>Genome sequencing provides insights into the evolution of gene families encoding plant cell wall-degrading enzymes in longhorned beetles.</title>
        <authorList>
            <person name="Shin N.R."/>
            <person name="Okamura Y."/>
            <person name="Kirsch R."/>
            <person name="Pauchet Y."/>
        </authorList>
    </citation>
    <scope>NUCLEOTIDE SEQUENCE</scope>
    <source>
        <strain evidence="9">MMC_N1</strain>
    </source>
</reference>
<accession>A0ABQ9JGM1</accession>
<sequence>MFLTGTNVVYNVALTIADRYEDIDRLLYAVRFTSHRSTSATVTVVFSCDLAVRKSKKLLVTCYKLEKYIPLDTRENKELVKLEDQIENNSPVFLAAGFFQINRSNLLQLLNAVTTYFIIVLQLTIQIGLSLLNH</sequence>
<keyword evidence="10" id="KW-1185">Reference proteome</keyword>
<proteinExistence type="predicted"/>
<keyword evidence="7" id="KW-0807">Transducer</keyword>
<keyword evidence="4 8" id="KW-1133">Transmembrane helix</keyword>
<comment type="caution">
    <text evidence="9">The sequence shown here is derived from an EMBL/GenBank/DDBJ whole genome shotgun (WGS) entry which is preliminary data.</text>
</comment>
<dbReference type="Pfam" id="PF08395">
    <property type="entry name" value="7tm_7"/>
    <property type="match status" value="1"/>
</dbReference>
<protein>
    <recommendedName>
        <fullName evidence="11">Gustatory receptor</fullName>
    </recommendedName>
</protein>
<feature type="transmembrane region" description="Helical" evidence="8">
    <location>
        <begin position="109"/>
        <end position="132"/>
    </location>
</feature>
<gene>
    <name evidence="9" type="ORF">NQ317_003115</name>
</gene>
<dbReference type="EMBL" id="JAPWTJ010000580">
    <property type="protein sequence ID" value="KAJ8977175.1"/>
    <property type="molecule type" value="Genomic_DNA"/>
</dbReference>
<dbReference type="PANTHER" id="PTHR21143:SF104">
    <property type="entry name" value="GUSTATORY RECEPTOR 8A-RELATED"/>
    <property type="match status" value="1"/>
</dbReference>
<evidence type="ECO:0000313" key="10">
    <source>
        <dbReference type="Proteomes" id="UP001162164"/>
    </source>
</evidence>
<dbReference type="Proteomes" id="UP001162164">
    <property type="component" value="Unassembled WGS sequence"/>
</dbReference>
<keyword evidence="6" id="KW-0675">Receptor</keyword>
<evidence type="ECO:0000256" key="7">
    <source>
        <dbReference type="ARBA" id="ARBA00023224"/>
    </source>
</evidence>
<keyword evidence="5 8" id="KW-0472">Membrane</keyword>
<evidence type="ECO:0000256" key="3">
    <source>
        <dbReference type="ARBA" id="ARBA00022692"/>
    </source>
</evidence>
<dbReference type="InterPro" id="IPR013604">
    <property type="entry name" value="7TM_chemorcpt"/>
</dbReference>
<evidence type="ECO:0000256" key="1">
    <source>
        <dbReference type="ARBA" id="ARBA00004651"/>
    </source>
</evidence>
<evidence type="ECO:0000313" key="9">
    <source>
        <dbReference type="EMBL" id="KAJ8977175.1"/>
    </source>
</evidence>
<organism evidence="9 10">
    <name type="scientific">Molorchus minor</name>
    <dbReference type="NCBI Taxonomy" id="1323400"/>
    <lineage>
        <taxon>Eukaryota</taxon>
        <taxon>Metazoa</taxon>
        <taxon>Ecdysozoa</taxon>
        <taxon>Arthropoda</taxon>
        <taxon>Hexapoda</taxon>
        <taxon>Insecta</taxon>
        <taxon>Pterygota</taxon>
        <taxon>Neoptera</taxon>
        <taxon>Endopterygota</taxon>
        <taxon>Coleoptera</taxon>
        <taxon>Polyphaga</taxon>
        <taxon>Cucujiformia</taxon>
        <taxon>Chrysomeloidea</taxon>
        <taxon>Cerambycidae</taxon>
        <taxon>Lamiinae</taxon>
        <taxon>Monochamini</taxon>
        <taxon>Molorchus</taxon>
    </lineage>
</organism>